<feature type="region of interest" description="Disordered" evidence="1">
    <location>
        <begin position="94"/>
        <end position="116"/>
    </location>
</feature>
<protein>
    <submittedName>
        <fullName evidence="2">CotO family spore coat protein</fullName>
    </submittedName>
</protein>
<accession>A0ABV5WPW6</accession>
<feature type="region of interest" description="Disordered" evidence="1">
    <location>
        <begin position="28"/>
        <end position="55"/>
    </location>
</feature>
<comment type="caution">
    <text evidence="2">The sequence shown here is derived from an EMBL/GenBank/DDBJ whole genome shotgun (WGS) entry which is preliminary data.</text>
</comment>
<gene>
    <name evidence="2" type="ORF">ACFFMS_31195</name>
</gene>
<dbReference type="Pfam" id="PF14153">
    <property type="entry name" value="Spore_coat_CotO"/>
    <property type="match status" value="1"/>
</dbReference>
<name>A0ABV5WPW6_9BACI</name>
<dbReference type="RefSeq" id="WP_379952565.1">
    <property type="nucleotide sequence ID" value="NZ_JBHMAF010000200.1"/>
</dbReference>
<keyword evidence="3" id="KW-1185">Reference proteome</keyword>
<dbReference type="Proteomes" id="UP001589609">
    <property type="component" value="Unassembled WGS sequence"/>
</dbReference>
<evidence type="ECO:0000313" key="2">
    <source>
        <dbReference type="EMBL" id="MFB9762693.1"/>
    </source>
</evidence>
<evidence type="ECO:0000256" key="1">
    <source>
        <dbReference type="SAM" id="MobiDB-lite"/>
    </source>
</evidence>
<proteinExistence type="predicted"/>
<keyword evidence="2" id="KW-0946">Virion</keyword>
<evidence type="ECO:0000313" key="3">
    <source>
        <dbReference type="Proteomes" id="UP001589609"/>
    </source>
</evidence>
<feature type="compositionally biased region" description="Basic and acidic residues" evidence="1">
    <location>
        <begin position="44"/>
        <end position="55"/>
    </location>
</feature>
<sequence length="231" mass="26053">MKRQDKDRSEQTPLLYISQPHLKIPAASMQQSFILKSSSSDPATAKRQEDKAEPILPDKKIVQQVDQSILTEETEAVIPSAAAAVLEVVDSEEAISEPNSVEEQEAISESNSAEEQEAVLKTVSAKDEEASLEADSAEVPDSAVFQEKEERPASIIRKPFRDMNIEEKLSYLLHRPHYIPKVTCEVTTKTEEYVGYIVSFNDDVVELRTQSQLFMRKIPYEDIIDIQMRAL</sequence>
<organism evidence="2 3">
    <name type="scientific">Ectobacillus funiculus</name>
    <dbReference type="NCBI Taxonomy" id="137993"/>
    <lineage>
        <taxon>Bacteria</taxon>
        <taxon>Bacillati</taxon>
        <taxon>Bacillota</taxon>
        <taxon>Bacilli</taxon>
        <taxon>Bacillales</taxon>
        <taxon>Bacillaceae</taxon>
        <taxon>Ectobacillus</taxon>
    </lineage>
</organism>
<reference evidence="2 3" key="1">
    <citation type="submission" date="2024-09" db="EMBL/GenBank/DDBJ databases">
        <authorList>
            <person name="Sun Q."/>
            <person name="Mori K."/>
        </authorList>
    </citation>
    <scope>NUCLEOTIDE SEQUENCE [LARGE SCALE GENOMIC DNA]</scope>
    <source>
        <strain evidence="2 3">JCM 11201</strain>
    </source>
</reference>
<dbReference type="InterPro" id="IPR025439">
    <property type="entry name" value="Spore_coat_CotO"/>
</dbReference>
<keyword evidence="2" id="KW-0167">Capsid protein</keyword>
<dbReference type="EMBL" id="JBHMAF010000200">
    <property type="protein sequence ID" value="MFB9762693.1"/>
    <property type="molecule type" value="Genomic_DNA"/>
</dbReference>
<feature type="compositionally biased region" description="Polar residues" evidence="1">
    <location>
        <begin position="28"/>
        <end position="42"/>
    </location>
</feature>